<protein>
    <submittedName>
        <fullName evidence="2">Uncharacterized protein</fullName>
    </submittedName>
</protein>
<keyword evidence="3" id="KW-1185">Reference proteome</keyword>
<proteinExistence type="predicted"/>
<dbReference type="KEGG" id="dnv:108650653"/>
<dbReference type="AlphaFoldDB" id="A0A484BBJ6"/>
<dbReference type="STRING" id="7232.A0A484BBJ6"/>
<gene>
    <name evidence="2" type="ORF">AWZ03_008395</name>
</gene>
<dbReference type="Proteomes" id="UP000295192">
    <property type="component" value="Unassembled WGS sequence"/>
</dbReference>
<name>A0A484BBJ6_DRONA</name>
<dbReference type="OMA" id="TIKCASA"/>
<accession>A0A484BBJ6</accession>
<organism evidence="2 3">
    <name type="scientific">Drosophila navojoa</name>
    <name type="common">Fruit fly</name>
    <dbReference type="NCBI Taxonomy" id="7232"/>
    <lineage>
        <taxon>Eukaryota</taxon>
        <taxon>Metazoa</taxon>
        <taxon>Ecdysozoa</taxon>
        <taxon>Arthropoda</taxon>
        <taxon>Hexapoda</taxon>
        <taxon>Insecta</taxon>
        <taxon>Pterygota</taxon>
        <taxon>Neoptera</taxon>
        <taxon>Endopterygota</taxon>
        <taxon>Diptera</taxon>
        <taxon>Brachycera</taxon>
        <taxon>Muscomorpha</taxon>
        <taxon>Ephydroidea</taxon>
        <taxon>Drosophilidae</taxon>
        <taxon>Drosophila</taxon>
    </lineage>
</organism>
<evidence type="ECO:0000256" key="1">
    <source>
        <dbReference type="SAM" id="MobiDB-lite"/>
    </source>
</evidence>
<comment type="caution">
    <text evidence="2">The sequence shown here is derived from an EMBL/GenBank/DDBJ whole genome shotgun (WGS) entry which is preliminary data.</text>
</comment>
<evidence type="ECO:0000313" key="2">
    <source>
        <dbReference type="EMBL" id="TDG45145.1"/>
    </source>
</evidence>
<feature type="compositionally biased region" description="Acidic residues" evidence="1">
    <location>
        <begin position="1"/>
        <end position="11"/>
    </location>
</feature>
<reference evidence="2 3" key="1">
    <citation type="journal article" date="2019" name="J. Hered.">
        <title>An Improved Genome Assembly for Drosophila navojoa, the Basal Species in the mojavensis Cluster.</title>
        <authorList>
            <person name="Vanderlinde T."/>
            <person name="Dupim E.G."/>
            <person name="Nazario-Yepiz N.O."/>
            <person name="Carvalho A.B."/>
        </authorList>
    </citation>
    <scope>NUCLEOTIDE SEQUENCE [LARGE SCALE GENOMIC DNA]</scope>
    <source>
        <strain evidence="2">Navoj_Jal97</strain>
        <tissue evidence="2">Whole organism</tissue>
    </source>
</reference>
<feature type="compositionally biased region" description="Acidic residues" evidence="1">
    <location>
        <begin position="18"/>
        <end position="59"/>
    </location>
</feature>
<feature type="region of interest" description="Disordered" evidence="1">
    <location>
        <begin position="1"/>
        <end position="61"/>
    </location>
</feature>
<sequence>MADAGEEEAPEGETVQTAEEDEKAEATAEEQEEAVDEDKADESEVDPFEMLDESSEDNEEEHRMYREYLDLTKEIDCQNAIINDMKERTRELCENPCKTYKERNEIKQLLNCLDKEKIKLNVMINRAMQLQNFGSKRAYGAIELATTTIEESLLRSAVSCSKTIKCASANSKPKTAQEICDALDDSDSDSDDDCC</sequence>
<dbReference type="EMBL" id="LSRL02000084">
    <property type="protein sequence ID" value="TDG45145.1"/>
    <property type="molecule type" value="Genomic_DNA"/>
</dbReference>
<dbReference type="OrthoDB" id="7867639at2759"/>
<evidence type="ECO:0000313" key="3">
    <source>
        <dbReference type="Proteomes" id="UP000295192"/>
    </source>
</evidence>